<dbReference type="RefSeq" id="WP_182997954.1">
    <property type="nucleotide sequence ID" value="NZ_JABEQJ010000016.1"/>
</dbReference>
<evidence type="ECO:0000256" key="1">
    <source>
        <dbReference type="SAM" id="SignalP"/>
    </source>
</evidence>
<dbReference type="InterPro" id="IPR053892">
    <property type="entry name" value="MoaF-like"/>
</dbReference>
<evidence type="ECO:0000313" key="3">
    <source>
        <dbReference type="EMBL" id="MBB2161089.1"/>
    </source>
</evidence>
<name>A0A7W4IE36_9PROT</name>
<feature type="domain" description="MoaF-like" evidence="2">
    <location>
        <begin position="34"/>
        <end position="127"/>
    </location>
</feature>
<dbReference type="EMBL" id="JABEQJ010000016">
    <property type="protein sequence ID" value="MBB2161089.1"/>
    <property type="molecule type" value="Genomic_DNA"/>
</dbReference>
<dbReference type="Pfam" id="PF22036">
    <property type="entry name" value="MoaF_like"/>
    <property type="match status" value="1"/>
</dbReference>
<comment type="caution">
    <text evidence="3">The sequence shown here is derived from an EMBL/GenBank/DDBJ whole genome shotgun (WGS) entry which is preliminary data.</text>
</comment>
<evidence type="ECO:0000259" key="2">
    <source>
        <dbReference type="Pfam" id="PF22036"/>
    </source>
</evidence>
<dbReference type="Proteomes" id="UP000589085">
    <property type="component" value="Unassembled WGS sequence"/>
</dbReference>
<keyword evidence="1" id="KW-0732">Signal</keyword>
<feature type="signal peptide" evidence="1">
    <location>
        <begin position="1"/>
        <end position="26"/>
    </location>
</feature>
<organism evidence="3 4">
    <name type="scientific">Gluconacetobacter sacchari</name>
    <dbReference type="NCBI Taxonomy" id="92759"/>
    <lineage>
        <taxon>Bacteria</taxon>
        <taxon>Pseudomonadati</taxon>
        <taxon>Pseudomonadota</taxon>
        <taxon>Alphaproteobacteria</taxon>
        <taxon>Acetobacterales</taxon>
        <taxon>Acetobacteraceae</taxon>
        <taxon>Gluconacetobacter</taxon>
    </lineage>
</organism>
<proteinExistence type="predicted"/>
<feature type="chain" id="PRO_5031277740" evidence="1">
    <location>
        <begin position="27"/>
        <end position="131"/>
    </location>
</feature>
<accession>A0A7W4IE36</accession>
<dbReference type="Gene3D" id="2.40.128.20">
    <property type="match status" value="1"/>
</dbReference>
<gene>
    <name evidence="3" type="ORF">HLH48_13055</name>
</gene>
<protein>
    <submittedName>
        <fullName evidence="3">Adenylate cyclase</fullName>
    </submittedName>
</protein>
<sequence>MSTTYRSALFALVLAGAVPPSSGARAETGHFPHAGQRVKVSYGVLTAIMTYEKDGTHVSFRVVDGLHKGGHATVPFEWIRTGPDAYLIDFTEPDRSTAIHYDDFASGRSEVFFTTPDMVFHRLHGTLQPVE</sequence>
<dbReference type="AlphaFoldDB" id="A0A7W4IE36"/>
<dbReference type="InterPro" id="IPR012674">
    <property type="entry name" value="Calycin"/>
</dbReference>
<reference evidence="3 4" key="1">
    <citation type="submission" date="2020-04" db="EMBL/GenBank/DDBJ databases">
        <title>Description of novel Gluconacetobacter.</title>
        <authorList>
            <person name="Sombolestani A."/>
        </authorList>
    </citation>
    <scope>NUCLEOTIDE SEQUENCE [LARGE SCALE GENOMIC DNA]</scope>
    <source>
        <strain evidence="3 4">LMG 19747</strain>
    </source>
</reference>
<evidence type="ECO:0000313" key="4">
    <source>
        <dbReference type="Proteomes" id="UP000589085"/>
    </source>
</evidence>